<dbReference type="Proteomes" id="UP000768567">
    <property type="component" value="Unassembled WGS sequence"/>
</dbReference>
<evidence type="ECO:0000256" key="1">
    <source>
        <dbReference type="ARBA" id="ARBA00010201"/>
    </source>
</evidence>
<dbReference type="PANTHER" id="PTHR31423">
    <property type="entry name" value="YBAK DOMAIN-CONTAINING PROTEIN"/>
    <property type="match status" value="1"/>
</dbReference>
<feature type="domain" description="YbaK/aminoacyl-tRNA synthetase-associated" evidence="2">
    <location>
        <begin position="39"/>
        <end position="163"/>
    </location>
</feature>
<dbReference type="InterPro" id="IPR007214">
    <property type="entry name" value="YbaK/aa-tRNA-synth-assoc-dom"/>
</dbReference>
<accession>A0ABR9R399</accession>
<dbReference type="SUPFAM" id="SSF55826">
    <property type="entry name" value="YbaK/ProRS associated domain"/>
    <property type="match status" value="1"/>
</dbReference>
<dbReference type="CDD" id="cd04335">
    <property type="entry name" value="PrdX_deacylase"/>
    <property type="match status" value="1"/>
</dbReference>
<organism evidence="3 4">
    <name type="scientific">Gemmiger gallinarum</name>
    <dbReference type="NCBI Taxonomy" id="2779354"/>
    <lineage>
        <taxon>Bacteria</taxon>
        <taxon>Bacillati</taxon>
        <taxon>Bacillota</taxon>
        <taxon>Clostridia</taxon>
        <taxon>Eubacteriales</taxon>
        <taxon>Gemmiger</taxon>
    </lineage>
</organism>
<gene>
    <name evidence="3" type="ORF">INF35_07490</name>
</gene>
<keyword evidence="4" id="KW-1185">Reference proteome</keyword>
<evidence type="ECO:0000313" key="4">
    <source>
        <dbReference type="Proteomes" id="UP000768567"/>
    </source>
</evidence>
<reference evidence="3 4" key="1">
    <citation type="submission" date="2020-10" db="EMBL/GenBank/DDBJ databases">
        <title>ChiBAC.</title>
        <authorList>
            <person name="Zenner C."/>
            <person name="Hitch T.C.A."/>
            <person name="Clavel T."/>
        </authorList>
    </citation>
    <scope>NUCLEOTIDE SEQUENCE [LARGE SCALE GENOMIC DNA]</scope>
    <source>
        <strain evidence="3 4">DSM 109015</strain>
    </source>
</reference>
<dbReference type="Gene3D" id="3.90.960.10">
    <property type="entry name" value="YbaK/aminoacyl-tRNA synthetase-associated domain"/>
    <property type="match status" value="1"/>
</dbReference>
<dbReference type="InterPro" id="IPR040285">
    <property type="entry name" value="ProX/PRXD1"/>
</dbReference>
<comment type="caution">
    <text evidence="3">The sequence shown here is derived from an EMBL/GenBank/DDBJ whole genome shotgun (WGS) entry which is preliminary data.</text>
</comment>
<dbReference type="Pfam" id="PF04073">
    <property type="entry name" value="tRNA_edit"/>
    <property type="match status" value="1"/>
</dbReference>
<dbReference type="EMBL" id="JADCKC010000002">
    <property type="protein sequence ID" value="MBE5037625.1"/>
    <property type="molecule type" value="Genomic_DNA"/>
</dbReference>
<evidence type="ECO:0000259" key="2">
    <source>
        <dbReference type="Pfam" id="PF04073"/>
    </source>
</evidence>
<dbReference type="InterPro" id="IPR036754">
    <property type="entry name" value="YbaK/aa-tRNA-synt-asso_dom_sf"/>
</dbReference>
<evidence type="ECO:0000313" key="3">
    <source>
        <dbReference type="EMBL" id="MBE5037625.1"/>
    </source>
</evidence>
<name>A0ABR9R399_9FIRM</name>
<protein>
    <submittedName>
        <fullName evidence="3">Prolyl-tRNA synthetase associated domain-containing protein</fullName>
    </submittedName>
</protein>
<dbReference type="PANTHER" id="PTHR31423:SF3">
    <property type="entry name" value="PROLYL-TRNA SYNTHETASE ASSOCIATED DOMAIN-CONTAINING PROTEIN 1-RELATED"/>
    <property type="match status" value="1"/>
</dbReference>
<dbReference type="RefSeq" id="WP_193501097.1">
    <property type="nucleotide sequence ID" value="NZ_JADCKC010000002.1"/>
</dbReference>
<proteinExistence type="inferred from homology"/>
<comment type="similarity">
    <text evidence="1">Belongs to the PRORSD1 family.</text>
</comment>
<sequence>MQLVSGRPSAEECLARSAREVRCYDFLDRLAISYERVDHPAADTMEVCADIDRVLGATICKNLFLCNRQQTAFYLLMIPGGKVFHTKDLSHQLGIARLSFGSADKMAELLDVHPGSVSVLALMNDPDRRVRLLIDEDVRKGAFFGCHPCENTSSLRLSTDDLLHKILPALGHEPTFVTLPDAAAPQG</sequence>